<reference evidence="10" key="2">
    <citation type="submission" date="2025-09" db="UniProtKB">
        <authorList>
            <consortium name="Ensembl"/>
        </authorList>
    </citation>
    <scope>IDENTIFICATION</scope>
</reference>
<keyword evidence="6" id="KW-0460">Magnesium</keyword>
<dbReference type="GO" id="GO:0016887">
    <property type="term" value="F:ATP hydrolysis activity"/>
    <property type="evidence" value="ECO:0007669"/>
    <property type="project" value="InterPro"/>
</dbReference>
<feature type="domain" description="P-type ATPase A" evidence="9">
    <location>
        <begin position="11"/>
        <end position="110"/>
    </location>
</feature>
<evidence type="ECO:0000256" key="8">
    <source>
        <dbReference type="SAM" id="Phobius"/>
    </source>
</evidence>
<dbReference type="GeneTree" id="ENSGT00940000160327"/>
<dbReference type="SUPFAM" id="SSF81665">
    <property type="entry name" value="Calcium ATPase, transmembrane domain M"/>
    <property type="match status" value="1"/>
</dbReference>
<dbReference type="SUPFAM" id="SSF81653">
    <property type="entry name" value="Calcium ATPase, transduction domain A"/>
    <property type="match status" value="1"/>
</dbReference>
<evidence type="ECO:0000256" key="3">
    <source>
        <dbReference type="ARBA" id="ARBA00022723"/>
    </source>
</evidence>
<reference evidence="10" key="1">
    <citation type="submission" date="2025-08" db="UniProtKB">
        <authorList>
            <consortium name="Ensembl"/>
        </authorList>
    </citation>
    <scope>IDENTIFICATION</scope>
</reference>
<sequence length="217" mass="23827">MIQVNPVICCEELESCYLVPGDMFLLDGKKLSLPCDAVLIDGTCIVDEGMLTGESIPVTKTPLPLVESPMPWKTHSMEDYRRHVLFCGTEVIQVKPTGRGPARAVVLQTGISFIHRSAVPKNYVVAMALLLLTVAVPPAIPAALTTGTVYAQRRLKKKKIFCISPQRINICGQINLVCFDKVRRFWGRVTLWAGGFPYPAWELGKDLWGCAGGRGGQ</sequence>
<dbReference type="InterPro" id="IPR008250">
    <property type="entry name" value="ATPase_P-typ_transduc_dom_A_sf"/>
</dbReference>
<dbReference type="GO" id="GO:0006874">
    <property type="term" value="P:intracellular calcium ion homeostasis"/>
    <property type="evidence" value="ECO:0007669"/>
    <property type="project" value="TreeGrafter"/>
</dbReference>
<dbReference type="GO" id="GO:0031902">
    <property type="term" value="C:late endosome membrane"/>
    <property type="evidence" value="ECO:0007669"/>
    <property type="project" value="TreeGrafter"/>
</dbReference>
<dbReference type="GO" id="GO:0015203">
    <property type="term" value="F:polyamine transmembrane transporter activity"/>
    <property type="evidence" value="ECO:0007669"/>
    <property type="project" value="TreeGrafter"/>
</dbReference>
<dbReference type="Gene3D" id="2.70.150.10">
    <property type="entry name" value="Calcium-transporting ATPase, cytoplasmic transduction domain A"/>
    <property type="match status" value="1"/>
</dbReference>
<evidence type="ECO:0000256" key="6">
    <source>
        <dbReference type="ARBA" id="ARBA00022842"/>
    </source>
</evidence>
<name>A0A663DQK4_AQUCH</name>
<evidence type="ECO:0000313" key="11">
    <source>
        <dbReference type="Proteomes" id="UP000472275"/>
    </source>
</evidence>
<gene>
    <name evidence="10" type="primary">LOC115346795</name>
</gene>
<dbReference type="Proteomes" id="UP000472275">
    <property type="component" value="Chromosome 10"/>
</dbReference>
<dbReference type="InterPro" id="IPR023298">
    <property type="entry name" value="ATPase_P-typ_TM_dom_sf"/>
</dbReference>
<dbReference type="InterPro" id="IPR059000">
    <property type="entry name" value="ATPase_P-type_domA"/>
</dbReference>
<protein>
    <submittedName>
        <fullName evidence="10">ATPase 13A5</fullName>
    </submittedName>
</protein>
<comment type="subcellular location">
    <subcellularLocation>
        <location evidence="1">Membrane</location>
        <topology evidence="1">Multi-pass membrane protein</topology>
    </subcellularLocation>
</comment>
<organism evidence="10 11">
    <name type="scientific">Aquila chrysaetos chrysaetos</name>
    <dbReference type="NCBI Taxonomy" id="223781"/>
    <lineage>
        <taxon>Eukaryota</taxon>
        <taxon>Metazoa</taxon>
        <taxon>Chordata</taxon>
        <taxon>Craniata</taxon>
        <taxon>Vertebrata</taxon>
        <taxon>Euteleostomi</taxon>
        <taxon>Archelosauria</taxon>
        <taxon>Archosauria</taxon>
        <taxon>Dinosauria</taxon>
        <taxon>Saurischia</taxon>
        <taxon>Theropoda</taxon>
        <taxon>Coelurosauria</taxon>
        <taxon>Aves</taxon>
        <taxon>Neognathae</taxon>
        <taxon>Neoaves</taxon>
        <taxon>Telluraves</taxon>
        <taxon>Accipitrimorphae</taxon>
        <taxon>Accipitriformes</taxon>
        <taxon>Accipitridae</taxon>
        <taxon>Accipitrinae</taxon>
        <taxon>Aquila</taxon>
    </lineage>
</organism>
<evidence type="ECO:0000256" key="4">
    <source>
        <dbReference type="ARBA" id="ARBA00022741"/>
    </source>
</evidence>
<keyword evidence="5" id="KW-0067">ATP-binding</keyword>
<dbReference type="InterPro" id="IPR006544">
    <property type="entry name" value="P-type_TPase_V"/>
</dbReference>
<dbReference type="PANTHER" id="PTHR45630:SF4">
    <property type="entry name" value="CATION-TRANSPORTING ATPASE 13A5-RELATED"/>
    <property type="match status" value="1"/>
</dbReference>
<dbReference type="Pfam" id="PF00122">
    <property type="entry name" value="E1-E2_ATPase"/>
    <property type="match status" value="1"/>
</dbReference>
<keyword evidence="8" id="KW-0472">Membrane</keyword>
<dbReference type="InterPro" id="IPR001757">
    <property type="entry name" value="P_typ_ATPase"/>
</dbReference>
<keyword evidence="8" id="KW-1133">Transmembrane helix</keyword>
<keyword evidence="3" id="KW-0479">Metal-binding</keyword>
<dbReference type="Ensembl" id="ENSACCT00020002167.1">
    <property type="protein sequence ID" value="ENSACCP00020002096.1"/>
    <property type="gene ID" value="ENSACCG00020001406.1"/>
</dbReference>
<accession>A0A663DQK4</accession>
<evidence type="ECO:0000313" key="10">
    <source>
        <dbReference type="Ensembl" id="ENSACCP00020002096.1"/>
    </source>
</evidence>
<dbReference type="PANTHER" id="PTHR45630">
    <property type="entry name" value="CATION-TRANSPORTING ATPASE-RELATED"/>
    <property type="match status" value="1"/>
</dbReference>
<dbReference type="GO" id="GO:0019829">
    <property type="term" value="F:ATPase-coupled monoatomic cation transmembrane transporter activity"/>
    <property type="evidence" value="ECO:0007669"/>
    <property type="project" value="TreeGrafter"/>
</dbReference>
<proteinExistence type="inferred from homology"/>
<evidence type="ECO:0000256" key="5">
    <source>
        <dbReference type="ARBA" id="ARBA00022840"/>
    </source>
</evidence>
<keyword evidence="8" id="KW-0812">Transmembrane</keyword>
<keyword evidence="4" id="KW-0547">Nucleotide-binding</keyword>
<dbReference type="GO" id="GO:0005524">
    <property type="term" value="F:ATP binding"/>
    <property type="evidence" value="ECO:0007669"/>
    <property type="project" value="UniProtKB-KW"/>
</dbReference>
<evidence type="ECO:0000259" key="9">
    <source>
        <dbReference type="Pfam" id="PF00122"/>
    </source>
</evidence>
<evidence type="ECO:0000256" key="7">
    <source>
        <dbReference type="ARBA" id="ARBA00022967"/>
    </source>
</evidence>
<dbReference type="AlphaFoldDB" id="A0A663DQK4"/>
<keyword evidence="11" id="KW-1185">Reference proteome</keyword>
<dbReference type="NCBIfam" id="TIGR01494">
    <property type="entry name" value="ATPase_P-type"/>
    <property type="match status" value="1"/>
</dbReference>
<keyword evidence="7" id="KW-1278">Translocase</keyword>
<evidence type="ECO:0000256" key="1">
    <source>
        <dbReference type="ARBA" id="ARBA00004141"/>
    </source>
</evidence>
<evidence type="ECO:0000256" key="2">
    <source>
        <dbReference type="ARBA" id="ARBA00006000"/>
    </source>
</evidence>
<feature type="transmembrane region" description="Helical" evidence="8">
    <location>
        <begin position="123"/>
        <end position="151"/>
    </location>
</feature>
<dbReference type="GO" id="GO:0046872">
    <property type="term" value="F:metal ion binding"/>
    <property type="evidence" value="ECO:0007669"/>
    <property type="project" value="UniProtKB-KW"/>
</dbReference>
<comment type="similarity">
    <text evidence="2">Belongs to the cation transport ATPase (P-type) (TC 3.A.3) family. Type V subfamily.</text>
</comment>
<dbReference type="GO" id="GO:0140358">
    <property type="term" value="F:P-type transmembrane transporter activity"/>
    <property type="evidence" value="ECO:0007669"/>
    <property type="project" value="InterPro"/>
</dbReference>